<protein>
    <submittedName>
        <fullName evidence="4">Efflux transporter outer membrane subunit</fullName>
    </submittedName>
</protein>
<feature type="chain" id="PRO_5021037031" evidence="2">
    <location>
        <begin position="27"/>
        <end position="493"/>
    </location>
</feature>
<dbReference type="EMBL" id="SGIS01000002">
    <property type="protein sequence ID" value="RZF66131.1"/>
    <property type="molecule type" value="Genomic_DNA"/>
</dbReference>
<keyword evidence="3" id="KW-0175">Coiled coil</keyword>
<proteinExistence type="inferred from homology"/>
<dbReference type="Pfam" id="PF02321">
    <property type="entry name" value="OEP"/>
    <property type="match status" value="2"/>
</dbReference>
<evidence type="ECO:0000313" key="5">
    <source>
        <dbReference type="Proteomes" id="UP000292085"/>
    </source>
</evidence>
<dbReference type="GO" id="GO:0005886">
    <property type="term" value="C:plasma membrane"/>
    <property type="evidence" value="ECO:0007669"/>
    <property type="project" value="UniProtKB-SubCell"/>
</dbReference>
<dbReference type="PANTHER" id="PTHR30203">
    <property type="entry name" value="OUTER MEMBRANE CATION EFFLUX PROTEIN"/>
    <property type="match status" value="1"/>
</dbReference>
<feature type="coiled-coil region" evidence="3">
    <location>
        <begin position="411"/>
        <end position="438"/>
    </location>
</feature>
<dbReference type="InterPro" id="IPR010131">
    <property type="entry name" value="MdtP/NodT-like"/>
</dbReference>
<dbReference type="AlphaFoldDB" id="A0A4Q6Y1H6"/>
<dbReference type="InterPro" id="IPR003423">
    <property type="entry name" value="OMP_efflux"/>
</dbReference>
<dbReference type="NCBIfam" id="TIGR01845">
    <property type="entry name" value="outer_NodT"/>
    <property type="match status" value="1"/>
</dbReference>
<keyword evidence="2" id="KW-0472">Membrane</keyword>
<dbReference type="Gene3D" id="2.20.200.10">
    <property type="entry name" value="Outer membrane efflux proteins (OEP)"/>
    <property type="match status" value="1"/>
</dbReference>
<gene>
    <name evidence="4" type="ORF">EWE75_01740</name>
</gene>
<keyword evidence="2" id="KW-0449">Lipoprotein</keyword>
<sequence length="493" mass="51688">MIRKSTLATLAAALLASACTVGPNYHAPDMPVPASFSEAQGKIPGVGVDPARWWSAFGDPQLDGLVERALKGSPNIAIAASRVQQARLSEVAARGVGRPTVDATGNATHIELSKNSGISQIAQLFSGGSSGGSGSGGGIALPGTGITTYAAGFDASWEIDLFGGGRRQVEGAVARTEQAVWNQRDAAVTLAAEVAQAYFSLRLDQTQIAIVTDEIAREKRALAIAGHVARAGLVPQSDVTRQRGSLTTLQARLEPLKADVRTRIHALGILLGEAPETLDAELSAAPGATLGLPDVPAGLPSDLLRRRPDIRAAERNLAAATADIGVAVADLYPKFQLTGLGELLSTSLGNLFSSDSLQASAAGGVNFPLLDWGRRKATVAIRKAQAEEAYAQYKATVLGALRDVEDPLARIDAERRRNAALKRAVKDEERSARSVEARYRTGFVAQDELLNAQIRVASAREQVAASDMQLREDTASLFKAIGGGWEETAPAAP</sequence>
<evidence type="ECO:0000313" key="4">
    <source>
        <dbReference type="EMBL" id="RZF66131.1"/>
    </source>
</evidence>
<feature type="signal peptide" evidence="2">
    <location>
        <begin position="1"/>
        <end position="26"/>
    </location>
</feature>
<keyword evidence="2" id="KW-0564">Palmitate</keyword>
<dbReference type="PANTHER" id="PTHR30203:SF25">
    <property type="entry name" value="OUTER MEMBRANE PROTEIN-RELATED"/>
    <property type="match status" value="1"/>
</dbReference>
<evidence type="ECO:0000256" key="1">
    <source>
        <dbReference type="ARBA" id="ARBA00007613"/>
    </source>
</evidence>
<comment type="similarity">
    <text evidence="1 2">Belongs to the outer membrane factor (OMF) (TC 1.B.17) family.</text>
</comment>
<keyword evidence="2" id="KW-1134">Transmembrane beta strand</keyword>
<organism evidence="4 5">
    <name type="scientific">Sphingomonas populi</name>
    <dbReference type="NCBI Taxonomy" id="2484750"/>
    <lineage>
        <taxon>Bacteria</taxon>
        <taxon>Pseudomonadati</taxon>
        <taxon>Pseudomonadota</taxon>
        <taxon>Alphaproteobacteria</taxon>
        <taxon>Sphingomonadales</taxon>
        <taxon>Sphingomonadaceae</taxon>
        <taxon>Sphingomonas</taxon>
    </lineage>
</organism>
<dbReference type="GO" id="GO:0015562">
    <property type="term" value="F:efflux transmembrane transporter activity"/>
    <property type="evidence" value="ECO:0007669"/>
    <property type="project" value="InterPro"/>
</dbReference>
<dbReference type="OrthoDB" id="7181739at2"/>
<comment type="subcellular location">
    <subcellularLocation>
        <location evidence="2">Cell membrane</location>
        <topology evidence="2">Lipid-anchor</topology>
    </subcellularLocation>
</comment>
<name>A0A4Q6Y1H6_9SPHN</name>
<comment type="caution">
    <text evidence="4">The sequence shown here is derived from an EMBL/GenBank/DDBJ whole genome shotgun (WGS) entry which is preliminary data.</text>
</comment>
<evidence type="ECO:0000256" key="2">
    <source>
        <dbReference type="RuleBase" id="RU362097"/>
    </source>
</evidence>
<dbReference type="PROSITE" id="PS51257">
    <property type="entry name" value="PROKAR_LIPOPROTEIN"/>
    <property type="match status" value="1"/>
</dbReference>
<keyword evidence="5" id="KW-1185">Reference proteome</keyword>
<keyword evidence="2" id="KW-0732">Signal</keyword>
<dbReference type="SUPFAM" id="SSF56954">
    <property type="entry name" value="Outer membrane efflux proteins (OEP)"/>
    <property type="match status" value="1"/>
</dbReference>
<reference evidence="4 5" key="1">
    <citation type="submission" date="2019-02" db="EMBL/GenBank/DDBJ databases">
        <authorList>
            <person name="Li Y."/>
        </authorList>
    </citation>
    <scope>NUCLEOTIDE SEQUENCE [LARGE SCALE GENOMIC DNA]</scope>
    <source>
        <strain evidence="4 5">3-7</strain>
    </source>
</reference>
<keyword evidence="2" id="KW-0812">Transmembrane</keyword>
<dbReference type="RefSeq" id="WP_130154979.1">
    <property type="nucleotide sequence ID" value="NZ_SGIS01000002.1"/>
</dbReference>
<dbReference type="Proteomes" id="UP000292085">
    <property type="component" value="Unassembled WGS sequence"/>
</dbReference>
<evidence type="ECO:0000256" key="3">
    <source>
        <dbReference type="SAM" id="Coils"/>
    </source>
</evidence>
<dbReference type="Gene3D" id="1.20.1600.10">
    <property type="entry name" value="Outer membrane efflux proteins (OEP)"/>
    <property type="match status" value="1"/>
</dbReference>
<accession>A0A4Q6Y1H6</accession>